<sequence length="220" mass="25605">MGSKSQLLLNPQQALFEDQDHQTPAISQMGFFNFPSNPFENPNFSTSNNNNNNSDTNLNLSETLLFSSMNLPLKPSPFYEFAPPHLLSLQTSTPNLWPWGEIGKRSNENQLGISTIKMKKIKGRRRVREPRFSFKTLSDVDVLDDGYKWRKYGQKVVKNTQHPRSYYRCTQDHCRVKKRVERLAEDPRMVITTYEGRHVHSPSHDSEDSEAQTHLNNFFW</sequence>
<dbReference type="RefSeq" id="XP_022927975.1">
    <property type="nucleotide sequence ID" value="XM_023072207.1"/>
</dbReference>
<organism evidence="7 8">
    <name type="scientific">Cucurbita moschata</name>
    <name type="common">Winter crookneck squash</name>
    <name type="synonym">Cucurbita pepo var. moschata</name>
    <dbReference type="NCBI Taxonomy" id="3662"/>
    <lineage>
        <taxon>Eukaryota</taxon>
        <taxon>Viridiplantae</taxon>
        <taxon>Streptophyta</taxon>
        <taxon>Embryophyta</taxon>
        <taxon>Tracheophyta</taxon>
        <taxon>Spermatophyta</taxon>
        <taxon>Magnoliopsida</taxon>
        <taxon>eudicotyledons</taxon>
        <taxon>Gunneridae</taxon>
        <taxon>Pentapetalae</taxon>
        <taxon>rosids</taxon>
        <taxon>fabids</taxon>
        <taxon>Cucurbitales</taxon>
        <taxon>Cucurbitaceae</taxon>
        <taxon>Cucurbiteae</taxon>
        <taxon>Cucurbita</taxon>
    </lineage>
</organism>
<dbReference type="Pfam" id="PF03106">
    <property type="entry name" value="WRKY"/>
    <property type="match status" value="1"/>
</dbReference>
<accession>A0A6J1EQD0</accession>
<dbReference type="PANTHER" id="PTHR31221:SF17">
    <property type="entry name" value="WRKY TRANSCRIPTION FACTOR 13-RELATED"/>
    <property type="match status" value="1"/>
</dbReference>
<dbReference type="GeneID" id="111434882"/>
<evidence type="ECO:0000256" key="4">
    <source>
        <dbReference type="ARBA" id="ARBA00023163"/>
    </source>
</evidence>
<dbReference type="GO" id="GO:0003700">
    <property type="term" value="F:DNA-binding transcription factor activity"/>
    <property type="evidence" value="ECO:0007669"/>
    <property type="project" value="InterPro"/>
</dbReference>
<evidence type="ECO:0000313" key="7">
    <source>
        <dbReference type="Proteomes" id="UP000504609"/>
    </source>
</evidence>
<evidence type="ECO:0000259" key="6">
    <source>
        <dbReference type="PROSITE" id="PS50811"/>
    </source>
</evidence>
<evidence type="ECO:0000256" key="3">
    <source>
        <dbReference type="ARBA" id="ARBA00023125"/>
    </source>
</evidence>
<protein>
    <submittedName>
        <fullName evidence="8">Probable WRKY transcription factor 13</fullName>
    </submittedName>
</protein>
<gene>
    <name evidence="8" type="primary">LOC111434882</name>
</gene>
<dbReference type="SUPFAM" id="SSF118290">
    <property type="entry name" value="WRKY DNA-binding domain"/>
    <property type="match status" value="1"/>
</dbReference>
<dbReference type="GO" id="GO:0005634">
    <property type="term" value="C:nucleus"/>
    <property type="evidence" value="ECO:0007669"/>
    <property type="project" value="UniProtKB-SubCell"/>
</dbReference>
<dbReference type="InterPro" id="IPR044810">
    <property type="entry name" value="WRKY_plant"/>
</dbReference>
<dbReference type="FunFam" id="2.20.25.80:FF:000003">
    <property type="entry name" value="WRKY transcription factor 57"/>
    <property type="match status" value="1"/>
</dbReference>
<dbReference type="PROSITE" id="PS50811">
    <property type="entry name" value="WRKY"/>
    <property type="match status" value="1"/>
</dbReference>
<reference evidence="8" key="1">
    <citation type="submission" date="2025-08" db="UniProtKB">
        <authorList>
            <consortium name="RefSeq"/>
        </authorList>
    </citation>
    <scope>IDENTIFICATION</scope>
    <source>
        <tissue evidence="8">Young leaves</tissue>
    </source>
</reference>
<dbReference type="SMART" id="SM00774">
    <property type="entry name" value="WRKY"/>
    <property type="match status" value="1"/>
</dbReference>
<comment type="subcellular location">
    <subcellularLocation>
        <location evidence="1">Nucleus</location>
    </subcellularLocation>
</comment>
<dbReference type="GO" id="GO:0043565">
    <property type="term" value="F:sequence-specific DNA binding"/>
    <property type="evidence" value="ECO:0007669"/>
    <property type="project" value="InterPro"/>
</dbReference>
<dbReference type="AlphaFoldDB" id="A0A6J1EQD0"/>
<evidence type="ECO:0000256" key="1">
    <source>
        <dbReference type="ARBA" id="ARBA00004123"/>
    </source>
</evidence>
<feature type="domain" description="WRKY" evidence="6">
    <location>
        <begin position="138"/>
        <end position="203"/>
    </location>
</feature>
<name>A0A6J1EQD0_CUCMO</name>
<keyword evidence="3" id="KW-0238">DNA-binding</keyword>
<keyword evidence="7" id="KW-1185">Reference proteome</keyword>
<dbReference type="Proteomes" id="UP000504609">
    <property type="component" value="Unplaced"/>
</dbReference>
<proteinExistence type="predicted"/>
<dbReference type="InterPro" id="IPR003657">
    <property type="entry name" value="WRKY_dom"/>
</dbReference>
<evidence type="ECO:0000256" key="2">
    <source>
        <dbReference type="ARBA" id="ARBA00023015"/>
    </source>
</evidence>
<dbReference type="Gene3D" id="2.20.25.80">
    <property type="entry name" value="WRKY domain"/>
    <property type="match status" value="1"/>
</dbReference>
<keyword evidence="5" id="KW-0539">Nucleus</keyword>
<evidence type="ECO:0000313" key="8">
    <source>
        <dbReference type="RefSeq" id="XP_022927975.1"/>
    </source>
</evidence>
<dbReference type="PANTHER" id="PTHR31221">
    <property type="entry name" value="WRKY TRANSCRIPTION FACTOR PROTEIN 1-RELATED"/>
    <property type="match status" value="1"/>
</dbReference>
<dbReference type="InterPro" id="IPR036576">
    <property type="entry name" value="WRKY_dom_sf"/>
</dbReference>
<keyword evidence="4" id="KW-0804">Transcription</keyword>
<evidence type="ECO:0000256" key="5">
    <source>
        <dbReference type="ARBA" id="ARBA00023242"/>
    </source>
</evidence>
<dbReference type="KEGG" id="cmos:111434882"/>
<keyword evidence="2" id="KW-0805">Transcription regulation</keyword>